<keyword evidence="2" id="KW-1185">Reference proteome</keyword>
<dbReference type="Proteomes" id="UP000606974">
    <property type="component" value="Unassembled WGS sequence"/>
</dbReference>
<organism evidence="1 2">
    <name type="scientific">Endocarpon pusillum</name>
    <dbReference type="NCBI Taxonomy" id="364733"/>
    <lineage>
        <taxon>Eukaryota</taxon>
        <taxon>Fungi</taxon>
        <taxon>Dikarya</taxon>
        <taxon>Ascomycota</taxon>
        <taxon>Pezizomycotina</taxon>
        <taxon>Eurotiomycetes</taxon>
        <taxon>Chaetothyriomycetidae</taxon>
        <taxon>Verrucariales</taxon>
        <taxon>Verrucariaceae</taxon>
        <taxon>Endocarpon</taxon>
    </lineage>
</organism>
<protein>
    <submittedName>
        <fullName evidence="1">Uncharacterized protein</fullName>
    </submittedName>
</protein>
<proteinExistence type="predicted"/>
<dbReference type="EMBL" id="JAACFV010000821">
    <property type="protein sequence ID" value="KAF7502005.1"/>
    <property type="molecule type" value="Genomic_DNA"/>
</dbReference>
<accession>A0A8H7A3K4</accession>
<evidence type="ECO:0000313" key="2">
    <source>
        <dbReference type="Proteomes" id="UP000606974"/>
    </source>
</evidence>
<name>A0A8H7A3K4_9EURO</name>
<evidence type="ECO:0000313" key="1">
    <source>
        <dbReference type="EMBL" id="KAF7502005.1"/>
    </source>
</evidence>
<gene>
    <name evidence="1" type="ORF">GJ744_011538</name>
</gene>
<dbReference type="AlphaFoldDB" id="A0A8H7A3K4"/>
<comment type="caution">
    <text evidence="1">The sequence shown here is derived from an EMBL/GenBank/DDBJ whole genome shotgun (WGS) entry which is preliminary data.</text>
</comment>
<sequence length="54" mass="5842">MIAREARSLEQEESVIPDSQSNIVGVADFDEQQLAVLLTFEPDSDFGVGSSQVS</sequence>
<reference evidence="1" key="1">
    <citation type="submission" date="2020-02" db="EMBL/GenBank/DDBJ databases">
        <authorList>
            <person name="Palmer J.M."/>
        </authorList>
    </citation>
    <scope>NUCLEOTIDE SEQUENCE</scope>
    <source>
        <strain evidence="1">EPUS1.4</strain>
        <tissue evidence="1">Thallus</tissue>
    </source>
</reference>